<dbReference type="Gene3D" id="2.30.30.140">
    <property type="match status" value="1"/>
</dbReference>
<gene>
    <name evidence="3" type="ordered locus">AM1_5397</name>
</gene>
<organism evidence="3 4">
    <name type="scientific">Acaryochloris marina (strain MBIC 11017)</name>
    <dbReference type="NCBI Taxonomy" id="329726"/>
    <lineage>
        <taxon>Bacteria</taxon>
        <taxon>Bacillati</taxon>
        <taxon>Cyanobacteriota</taxon>
        <taxon>Cyanophyceae</taxon>
        <taxon>Acaryochloridales</taxon>
        <taxon>Acaryochloridaceae</taxon>
        <taxon>Acaryochloris</taxon>
    </lineage>
</organism>
<feature type="domain" description="Tudor-knot" evidence="2">
    <location>
        <begin position="51"/>
        <end position="97"/>
    </location>
</feature>
<dbReference type="Proteomes" id="UP000000268">
    <property type="component" value="Chromosome"/>
</dbReference>
<name>B0CBV3_ACAM1</name>
<dbReference type="Pfam" id="PF11717">
    <property type="entry name" value="Tudor-knot"/>
    <property type="match status" value="1"/>
</dbReference>
<reference evidence="3 4" key="1">
    <citation type="journal article" date="2008" name="Proc. Natl. Acad. Sci. U.S.A.">
        <title>Niche adaptation and genome expansion in the chlorophyll d-producing cyanobacterium Acaryochloris marina.</title>
        <authorList>
            <person name="Swingley W.D."/>
            <person name="Chen M."/>
            <person name="Cheung P.C."/>
            <person name="Conrad A.L."/>
            <person name="Dejesa L.C."/>
            <person name="Hao J."/>
            <person name="Honchak B.M."/>
            <person name="Karbach L.E."/>
            <person name="Kurdoglu A."/>
            <person name="Lahiri S."/>
            <person name="Mastrian S.D."/>
            <person name="Miyashita H."/>
            <person name="Page L."/>
            <person name="Ramakrishna P."/>
            <person name="Satoh S."/>
            <person name="Sattley W.M."/>
            <person name="Shimada Y."/>
            <person name="Taylor H.L."/>
            <person name="Tomo T."/>
            <person name="Tsuchiya T."/>
            <person name="Wang Z.T."/>
            <person name="Raymond J."/>
            <person name="Mimuro M."/>
            <person name="Blankenship R.E."/>
            <person name="Touchman J.W."/>
        </authorList>
    </citation>
    <scope>NUCLEOTIDE SEQUENCE [LARGE SCALE GENOMIC DNA]</scope>
    <source>
        <strain evidence="4">MBIC 11017</strain>
    </source>
</reference>
<dbReference type="InterPro" id="IPR025995">
    <property type="entry name" value="Tudor-knot"/>
</dbReference>
<evidence type="ECO:0000256" key="1">
    <source>
        <dbReference type="SAM" id="SignalP"/>
    </source>
</evidence>
<protein>
    <recommendedName>
        <fullName evidence="2">Tudor-knot domain-containing protein</fullName>
    </recommendedName>
</protein>
<dbReference type="InterPro" id="IPR016197">
    <property type="entry name" value="Chromo-like_dom_sf"/>
</dbReference>
<dbReference type="HOGENOM" id="CLU_2313958_0_0_3"/>
<evidence type="ECO:0000313" key="4">
    <source>
        <dbReference type="Proteomes" id="UP000000268"/>
    </source>
</evidence>
<dbReference type="KEGG" id="amr:AM1_5397"/>
<feature type="chain" id="PRO_5002748596" description="Tudor-knot domain-containing protein" evidence="1">
    <location>
        <begin position="28"/>
        <end position="99"/>
    </location>
</feature>
<sequence length="99" mass="11202">MQVKKRITLFLLLITASLGVFSPSVSASETQVEANPELELATPVLYSAAYQVGESVYILWRGKWYPGRILAFDGGVYYITYDGYDSSWDEWVEPARLSR</sequence>
<proteinExistence type="predicted"/>
<feature type="signal peptide" evidence="1">
    <location>
        <begin position="1"/>
        <end position="27"/>
    </location>
</feature>
<dbReference type="EMBL" id="CP000828">
    <property type="protein sequence ID" value="ABW30353.1"/>
    <property type="molecule type" value="Genomic_DNA"/>
</dbReference>
<evidence type="ECO:0000313" key="3">
    <source>
        <dbReference type="EMBL" id="ABW30353.1"/>
    </source>
</evidence>
<dbReference type="AlphaFoldDB" id="B0CBV3"/>
<keyword evidence="4" id="KW-1185">Reference proteome</keyword>
<dbReference type="RefSeq" id="WP_012165595.1">
    <property type="nucleotide sequence ID" value="NC_009925.1"/>
</dbReference>
<dbReference type="SUPFAM" id="SSF54160">
    <property type="entry name" value="Chromo domain-like"/>
    <property type="match status" value="1"/>
</dbReference>
<evidence type="ECO:0000259" key="2">
    <source>
        <dbReference type="Pfam" id="PF11717"/>
    </source>
</evidence>
<dbReference type="eggNOG" id="ENOG5033D51">
    <property type="taxonomic scope" value="Bacteria"/>
</dbReference>
<keyword evidence="1" id="KW-0732">Signal</keyword>
<accession>B0CBV3</accession>